<keyword evidence="7" id="KW-0472">Membrane</keyword>
<dbReference type="PROSITE" id="PS00108">
    <property type="entry name" value="PROTEIN_KINASE_ST"/>
    <property type="match status" value="1"/>
</dbReference>
<reference evidence="9 10" key="1">
    <citation type="submission" date="2015-05" db="EMBL/GenBank/DDBJ databases">
        <authorList>
            <person name="Tang B."/>
            <person name="Yu Y."/>
        </authorList>
    </citation>
    <scope>NUCLEOTIDE SEQUENCE [LARGE SCALE GENOMIC DNA]</scope>
    <source>
        <strain evidence="9 10">DSM 7029</strain>
    </source>
</reference>
<evidence type="ECO:0000256" key="4">
    <source>
        <dbReference type="ARBA" id="ARBA00022840"/>
    </source>
</evidence>
<feature type="compositionally biased region" description="Basic and acidic residues" evidence="6">
    <location>
        <begin position="447"/>
        <end position="458"/>
    </location>
</feature>
<feature type="transmembrane region" description="Helical" evidence="7">
    <location>
        <begin position="381"/>
        <end position="405"/>
    </location>
</feature>
<dbReference type="Gene3D" id="3.30.200.20">
    <property type="entry name" value="Phosphorylase Kinase, domain 1"/>
    <property type="match status" value="1"/>
</dbReference>
<feature type="binding site" evidence="5">
    <location>
        <position position="112"/>
    </location>
    <ligand>
        <name>ATP</name>
        <dbReference type="ChEBI" id="CHEBI:30616"/>
    </ligand>
</feature>
<evidence type="ECO:0000259" key="8">
    <source>
        <dbReference type="PROSITE" id="PS50011"/>
    </source>
</evidence>
<keyword evidence="7" id="KW-1133">Transmembrane helix</keyword>
<dbReference type="PANTHER" id="PTHR43289:SF34">
    <property type="entry name" value="SERINE_THREONINE-PROTEIN KINASE YBDM-RELATED"/>
    <property type="match status" value="1"/>
</dbReference>
<dbReference type="Pfam" id="PF00069">
    <property type="entry name" value="Pkinase"/>
    <property type="match status" value="1"/>
</dbReference>
<evidence type="ECO:0000256" key="1">
    <source>
        <dbReference type="ARBA" id="ARBA00022679"/>
    </source>
</evidence>
<dbReference type="PANTHER" id="PTHR43289">
    <property type="entry name" value="MITOGEN-ACTIVATED PROTEIN KINASE KINASE KINASE 20-RELATED"/>
    <property type="match status" value="1"/>
</dbReference>
<feature type="domain" description="Protein kinase" evidence="8">
    <location>
        <begin position="81"/>
        <end position="353"/>
    </location>
</feature>
<dbReference type="CDD" id="cd14014">
    <property type="entry name" value="STKc_PknB_like"/>
    <property type="match status" value="1"/>
</dbReference>
<evidence type="ECO:0000256" key="7">
    <source>
        <dbReference type="SAM" id="Phobius"/>
    </source>
</evidence>
<keyword evidence="3 9" id="KW-0418">Kinase</keyword>
<dbReference type="EMBL" id="CP011371">
    <property type="protein sequence ID" value="AKJ31860.1"/>
    <property type="molecule type" value="Genomic_DNA"/>
</dbReference>
<organism evidence="9 10">
    <name type="scientific">Caldimonas brevitalea</name>
    <dbReference type="NCBI Taxonomy" id="413882"/>
    <lineage>
        <taxon>Bacteria</taxon>
        <taxon>Pseudomonadati</taxon>
        <taxon>Pseudomonadota</taxon>
        <taxon>Betaproteobacteria</taxon>
        <taxon>Burkholderiales</taxon>
        <taxon>Sphaerotilaceae</taxon>
        <taxon>Caldimonas</taxon>
    </lineage>
</organism>
<evidence type="ECO:0000256" key="2">
    <source>
        <dbReference type="ARBA" id="ARBA00022741"/>
    </source>
</evidence>
<keyword evidence="1" id="KW-0808">Transferase</keyword>
<keyword evidence="7" id="KW-0812">Transmembrane</keyword>
<evidence type="ECO:0000256" key="3">
    <source>
        <dbReference type="ARBA" id="ARBA00022777"/>
    </source>
</evidence>
<dbReference type="PATRIC" id="fig|413882.6.peg.5397"/>
<name>A0A0G3BZC2_9BURK</name>
<dbReference type="InterPro" id="IPR017441">
    <property type="entry name" value="Protein_kinase_ATP_BS"/>
</dbReference>
<proteinExistence type="predicted"/>
<evidence type="ECO:0000313" key="10">
    <source>
        <dbReference type="Proteomes" id="UP000035352"/>
    </source>
</evidence>
<keyword evidence="2 5" id="KW-0547">Nucleotide-binding</keyword>
<evidence type="ECO:0000313" key="9">
    <source>
        <dbReference type="EMBL" id="AKJ31860.1"/>
    </source>
</evidence>
<keyword evidence="4 5" id="KW-0067">ATP-binding</keyword>
<dbReference type="Proteomes" id="UP000035352">
    <property type="component" value="Chromosome"/>
</dbReference>
<dbReference type="STRING" id="413882.AAW51_5169"/>
<accession>A0A0G3BZC2</accession>
<protein>
    <submittedName>
        <fullName evidence="9">Serine/threonine protein kinase</fullName>
    </submittedName>
</protein>
<evidence type="ECO:0000256" key="6">
    <source>
        <dbReference type="SAM" id="MobiDB-lite"/>
    </source>
</evidence>
<dbReference type="AlphaFoldDB" id="A0A0G3BZC2"/>
<feature type="region of interest" description="Disordered" evidence="6">
    <location>
        <begin position="440"/>
        <end position="469"/>
    </location>
</feature>
<evidence type="ECO:0000256" key="5">
    <source>
        <dbReference type="PROSITE-ProRule" id="PRU10141"/>
    </source>
</evidence>
<dbReference type="InterPro" id="IPR000719">
    <property type="entry name" value="Prot_kinase_dom"/>
</dbReference>
<dbReference type="SUPFAM" id="SSF56112">
    <property type="entry name" value="Protein kinase-like (PK-like)"/>
    <property type="match status" value="1"/>
</dbReference>
<sequence length="469" mass="51017">MQRWQAVKQLLAEALTLPPSHRDALMSRLAEQDAALGEEIRSLVAAAAPSHTLLDPPAVASRDLPSGPQHGPLIGQRLGAYRLVALIGRGGMGDVYRAERADGQYELQVAVKLMRDSFDRDQATARFHAERQLVASLDHPNLARVLDGGVTDDGRPYFVMELVDGEPIDLHAQRLQLPVRQRLLLFRSVCQVVHHAHLHGVVHRDLKPSNILVNRAGVVKLLDFGIATRLTSAGSAAGPRTATAQRLLTLHYSSPEQIQGGPITPASDIYSLGVVLHRLLTGASPYLGVPTHNDFALAQAICHDEPTPPSKAVADRQLRAELRGDLGAIVMMALRKEPALRYASAEQLGDDVLRHLERLPVQARHGAWAYRAGRFIVRHRLALGLALAAHSAVVAALAVIAGMAFQVTLGHAWLGQAFSRIDTLEHTAAEQQRVIRRLQQQLSGDRQPPEHAPRHVEGGESSPRVGRAP</sequence>
<keyword evidence="10" id="KW-1185">Reference proteome</keyword>
<dbReference type="SMART" id="SM00220">
    <property type="entry name" value="S_TKc"/>
    <property type="match status" value="1"/>
</dbReference>
<dbReference type="PROSITE" id="PS50011">
    <property type="entry name" value="PROTEIN_KINASE_DOM"/>
    <property type="match status" value="1"/>
</dbReference>
<dbReference type="GO" id="GO:0004674">
    <property type="term" value="F:protein serine/threonine kinase activity"/>
    <property type="evidence" value="ECO:0007669"/>
    <property type="project" value="UniProtKB-KW"/>
</dbReference>
<keyword evidence="9" id="KW-0723">Serine/threonine-protein kinase</keyword>
<dbReference type="Gene3D" id="1.10.510.10">
    <property type="entry name" value="Transferase(Phosphotransferase) domain 1"/>
    <property type="match status" value="1"/>
</dbReference>
<gene>
    <name evidence="9" type="ORF">AAW51_5169</name>
</gene>
<dbReference type="KEGG" id="pbh:AAW51_5169"/>
<dbReference type="InterPro" id="IPR011009">
    <property type="entry name" value="Kinase-like_dom_sf"/>
</dbReference>
<dbReference type="InterPro" id="IPR008271">
    <property type="entry name" value="Ser/Thr_kinase_AS"/>
</dbReference>
<dbReference type="GO" id="GO:0005524">
    <property type="term" value="F:ATP binding"/>
    <property type="evidence" value="ECO:0007669"/>
    <property type="project" value="UniProtKB-UniRule"/>
</dbReference>
<dbReference type="PROSITE" id="PS00107">
    <property type="entry name" value="PROTEIN_KINASE_ATP"/>
    <property type="match status" value="1"/>
</dbReference>